<dbReference type="EMBL" id="BAAAZY010000005">
    <property type="protein sequence ID" value="GAA4044793.1"/>
    <property type="molecule type" value="Genomic_DNA"/>
</dbReference>
<sequence>MTHVLLAERTWIKVREPRAEILWFDRRCFKSEEELLRALKKHDIGCVPDIVAIGGTDFQGFIEGRTVGDRRWWSSRRVSDAIFDQLVDLFREMVRIRPPMLKAERRCEPEDRPDDGDTDGFLERLIVFMEDQVYERNRPQFEGLFRELGVHDESFTRLRKRVSGLTRRPFCLLHADLHRKNLIVDPQGRLWVIDWELAMVGDPLYDLATHLYLMRYPAWQEDRMTLEWRRVVERVHPGSSRGWEQDLPRILDFKRAQSVFTDVIRVSLKLREQTEFSWVGLPAASAKLHRILTAAAEPLGLEKVRTPQQIMAALVRWHRETDTVVMNASDAS</sequence>
<evidence type="ECO:0000313" key="2">
    <source>
        <dbReference type="EMBL" id="GAA4044793.1"/>
    </source>
</evidence>
<keyword evidence="3" id="KW-1185">Reference proteome</keyword>
<dbReference type="PANTHER" id="PTHR40086">
    <property type="entry name" value="PHOSPHOTRANSFERASE YTMP-RELATED"/>
    <property type="match status" value="1"/>
</dbReference>
<protein>
    <submittedName>
        <fullName evidence="2">Phosphotransferase</fullName>
    </submittedName>
</protein>
<dbReference type="InterPro" id="IPR002575">
    <property type="entry name" value="Aminoglycoside_PTrfase"/>
</dbReference>
<evidence type="ECO:0000313" key="3">
    <source>
        <dbReference type="Proteomes" id="UP001499984"/>
    </source>
</evidence>
<dbReference type="Pfam" id="PF01636">
    <property type="entry name" value="APH"/>
    <property type="match status" value="1"/>
</dbReference>
<dbReference type="InterPro" id="IPR052077">
    <property type="entry name" value="CcrZ_PhaseVar_Mediator"/>
</dbReference>
<comment type="caution">
    <text evidence="2">The sequence shown here is derived from an EMBL/GenBank/DDBJ whole genome shotgun (WGS) entry which is preliminary data.</text>
</comment>
<dbReference type="SUPFAM" id="SSF56112">
    <property type="entry name" value="Protein kinase-like (PK-like)"/>
    <property type="match status" value="1"/>
</dbReference>
<organism evidence="2 3">
    <name type="scientific">Streptomyces shaanxiensis</name>
    <dbReference type="NCBI Taxonomy" id="653357"/>
    <lineage>
        <taxon>Bacteria</taxon>
        <taxon>Bacillati</taxon>
        <taxon>Actinomycetota</taxon>
        <taxon>Actinomycetes</taxon>
        <taxon>Kitasatosporales</taxon>
        <taxon>Streptomycetaceae</taxon>
        <taxon>Streptomyces</taxon>
    </lineage>
</organism>
<dbReference type="Proteomes" id="UP001499984">
    <property type="component" value="Unassembled WGS sequence"/>
</dbReference>
<proteinExistence type="predicted"/>
<reference evidence="3" key="1">
    <citation type="journal article" date="2019" name="Int. J. Syst. Evol. Microbiol.">
        <title>The Global Catalogue of Microorganisms (GCM) 10K type strain sequencing project: providing services to taxonomists for standard genome sequencing and annotation.</title>
        <authorList>
            <consortium name="The Broad Institute Genomics Platform"/>
            <consortium name="The Broad Institute Genome Sequencing Center for Infectious Disease"/>
            <person name="Wu L."/>
            <person name="Ma J."/>
        </authorList>
    </citation>
    <scope>NUCLEOTIDE SEQUENCE [LARGE SCALE GENOMIC DNA]</scope>
    <source>
        <strain evidence="3">JCM 16925</strain>
    </source>
</reference>
<evidence type="ECO:0000259" key="1">
    <source>
        <dbReference type="Pfam" id="PF01636"/>
    </source>
</evidence>
<name>A0ABP7UK02_9ACTN</name>
<gene>
    <name evidence="2" type="ORF">GCM10022233_12830</name>
</gene>
<dbReference type="Gene3D" id="3.90.1200.10">
    <property type="match status" value="1"/>
</dbReference>
<dbReference type="PANTHER" id="PTHR40086:SF1">
    <property type="entry name" value="CELL CYCLE REGULATOR CCRZ"/>
    <property type="match status" value="1"/>
</dbReference>
<dbReference type="InterPro" id="IPR011009">
    <property type="entry name" value="Kinase-like_dom_sf"/>
</dbReference>
<feature type="domain" description="Aminoglycoside phosphotransferase" evidence="1">
    <location>
        <begin position="30"/>
        <end position="222"/>
    </location>
</feature>
<accession>A0ABP7UK02</accession>